<dbReference type="InterPro" id="IPR029045">
    <property type="entry name" value="ClpP/crotonase-like_dom_sf"/>
</dbReference>
<evidence type="ECO:0000256" key="6">
    <source>
        <dbReference type="ARBA" id="ARBA00022825"/>
    </source>
</evidence>
<evidence type="ECO:0000313" key="17">
    <source>
        <dbReference type="Proteomes" id="UP000261812"/>
    </source>
</evidence>
<dbReference type="InterPro" id="IPR041489">
    <property type="entry name" value="PDZ_6"/>
</dbReference>
<keyword evidence="17" id="KW-1185">Reference proteome</keyword>
<evidence type="ECO:0000256" key="9">
    <source>
        <dbReference type="ARBA" id="ARBA00053093"/>
    </source>
</evidence>
<dbReference type="Gene3D" id="3.30.750.44">
    <property type="match status" value="1"/>
</dbReference>
<reference evidence="17" key="1">
    <citation type="submission" date="2018-09" db="EMBL/GenBank/DDBJ databases">
        <title>Complete genome sequence of thermophilic cyanobacteria strain Thermosynechococcus elongatus PKUAC-SCTE542.</title>
        <authorList>
            <person name="Liang Y."/>
            <person name="Tang J."/>
            <person name="Daroch M."/>
        </authorList>
    </citation>
    <scope>NUCLEOTIDE SEQUENCE [LARGE SCALE GENOMIC DNA]</scope>
    <source>
        <strain evidence="17">E542</strain>
    </source>
</reference>
<evidence type="ECO:0000256" key="10">
    <source>
        <dbReference type="ARBA" id="ARBA00066637"/>
    </source>
</evidence>
<keyword evidence="4" id="KW-0732">Signal</keyword>
<dbReference type="EC" id="3.4.21.102" evidence="10"/>
<dbReference type="SMART" id="SM00228">
    <property type="entry name" value="PDZ"/>
    <property type="match status" value="1"/>
</dbReference>
<proteinExistence type="inferred from homology"/>
<evidence type="ECO:0000256" key="3">
    <source>
        <dbReference type="ARBA" id="ARBA00022670"/>
    </source>
</evidence>
<comment type="function">
    <text evidence="9">Cleavage of the 16 C-terminal residues from the D1 precursor of photosystem II (PSII). This proteolytic processing is necessary to allow the light-driven assembly of the oxygen-evolving cluster (a tetranuclear manganese), which is responsible for photosynthetic water oxidation.</text>
</comment>
<evidence type="ECO:0000256" key="4">
    <source>
        <dbReference type="ARBA" id="ARBA00022729"/>
    </source>
</evidence>
<gene>
    <name evidence="16" type="ORF">D3A95_07590</name>
</gene>
<dbReference type="SUPFAM" id="SSF50156">
    <property type="entry name" value="PDZ domain-like"/>
    <property type="match status" value="1"/>
</dbReference>
<evidence type="ECO:0000259" key="15">
    <source>
        <dbReference type="PROSITE" id="PS50106"/>
    </source>
</evidence>
<dbReference type="FunFam" id="2.30.42.10:FF:000063">
    <property type="entry name" value="Peptidase, S41 family"/>
    <property type="match status" value="1"/>
</dbReference>
<dbReference type="GO" id="GO:0006508">
    <property type="term" value="P:proteolysis"/>
    <property type="evidence" value="ECO:0007669"/>
    <property type="project" value="UniProtKB-KW"/>
</dbReference>
<dbReference type="Proteomes" id="UP000261812">
    <property type="component" value="Chromosome"/>
</dbReference>
<dbReference type="PANTHER" id="PTHR32060">
    <property type="entry name" value="TAIL-SPECIFIC PROTEASE"/>
    <property type="match status" value="1"/>
</dbReference>
<evidence type="ECO:0000256" key="7">
    <source>
        <dbReference type="ARBA" id="ARBA00023078"/>
    </source>
</evidence>
<evidence type="ECO:0000256" key="12">
    <source>
        <dbReference type="ARBA" id="ARBA00080563"/>
    </source>
</evidence>
<dbReference type="InterPro" id="IPR004447">
    <property type="entry name" value="Peptidase_S41A"/>
</dbReference>
<dbReference type="SMART" id="SM00245">
    <property type="entry name" value="TSPc"/>
    <property type="match status" value="1"/>
</dbReference>
<evidence type="ECO:0000256" key="13">
    <source>
        <dbReference type="RuleBase" id="RU004404"/>
    </source>
</evidence>
<evidence type="ECO:0000256" key="8">
    <source>
        <dbReference type="ARBA" id="ARBA00051784"/>
    </source>
</evidence>
<evidence type="ECO:0000256" key="14">
    <source>
        <dbReference type="SAM" id="MobiDB-lite"/>
    </source>
</evidence>
<comment type="subcellular location">
    <subcellularLocation>
        <location evidence="1">Cellular thylakoid lumen</location>
    </subcellularLocation>
</comment>
<keyword evidence="3 13" id="KW-0645">Protease</keyword>
<dbReference type="KEGG" id="tsq:D3A95_07590"/>
<dbReference type="Gene3D" id="3.90.226.10">
    <property type="entry name" value="2-enoyl-CoA Hydratase, Chain A, domain 1"/>
    <property type="match status" value="1"/>
</dbReference>
<evidence type="ECO:0000256" key="11">
    <source>
        <dbReference type="ARBA" id="ARBA00069724"/>
    </source>
</evidence>
<dbReference type="SUPFAM" id="SSF52096">
    <property type="entry name" value="ClpP/crotonase"/>
    <property type="match status" value="1"/>
</dbReference>
<sequence length="444" mass="48793">MPRFIGLMGLRHWVLLGSSVVAAVLAAALPSYGRMQDSPKTLVDEVWQIVQQEYVDESFNQVDWLAVRRQLLAQRYTSREQAYAAIRGMLQQLNDPYTRFMTPEELTALRTQTSGEVLGIGIRLTVDEKTKQLTILEPLENSPATQAGIKAGDRLLAIDGHSTRRMSIEEASRRIRGRVGTPIELQLFRPNRGTFRLTLTRALIELPAVRSLVKEEGGVRIGYIYLSEFTAHAADQLRAAIRNLEAEKVEGFVLDLRGNPGGLLQAGIDIARMWLNQGLIVRTVDRSGHSEQARANQSALTNLPLVVLVDHRSASSSEILTGALQDNGRAIVVGTPTYGKALVQSIHQLSDGSGLSVTVAHYYTPNGTDINRTGITPNVMVTLPQAVSANPRLWTTAADRLYQAGVAQLRQAIYRSQAPKPVNTAQTGEQEQLRQPLGVPCPVQ</sequence>
<keyword evidence="6 13" id="KW-0720">Serine protease</keyword>
<dbReference type="AlphaFoldDB" id="A0A3B7MF44"/>
<dbReference type="Gene3D" id="2.30.42.10">
    <property type="match status" value="1"/>
</dbReference>
<keyword evidence="7" id="KW-0793">Thylakoid</keyword>
<feature type="region of interest" description="Disordered" evidence="14">
    <location>
        <begin position="420"/>
        <end position="444"/>
    </location>
</feature>
<dbReference type="GO" id="GO:0007165">
    <property type="term" value="P:signal transduction"/>
    <property type="evidence" value="ECO:0007669"/>
    <property type="project" value="TreeGrafter"/>
</dbReference>
<dbReference type="EMBL" id="CP032152">
    <property type="protein sequence ID" value="AXY68021.1"/>
    <property type="molecule type" value="Genomic_DNA"/>
</dbReference>
<dbReference type="InterPro" id="IPR036034">
    <property type="entry name" value="PDZ_sf"/>
</dbReference>
<dbReference type="NCBIfam" id="TIGR00225">
    <property type="entry name" value="prc"/>
    <property type="match status" value="1"/>
</dbReference>
<keyword evidence="5 13" id="KW-0378">Hydrolase</keyword>
<dbReference type="Pfam" id="PF03572">
    <property type="entry name" value="Peptidase_S41"/>
    <property type="match status" value="1"/>
</dbReference>
<dbReference type="InterPro" id="IPR005151">
    <property type="entry name" value="Tail-specific_protease"/>
</dbReference>
<dbReference type="Pfam" id="PF17820">
    <property type="entry name" value="PDZ_6"/>
    <property type="match status" value="1"/>
</dbReference>
<comment type="catalytic activity">
    <reaction evidence="8">
        <text>The enzyme shows specific recognition of a C-terminal tripeptide, Xaa-Yaa-Zaa, in which Xaa is preferably Ala or Leu, Yaa is preferably Ala or Tyr, and Zaa is preferably Ala, but then cleaves at a variable distance from the C-terminus. A typical cleavage is -Ala-Ala-|-Arg-Ala-Ala-Lys-Glu-Asn-Tyr-Ala-Leu-Ala-Ala.</text>
        <dbReference type="EC" id="3.4.21.102"/>
    </reaction>
</comment>
<name>A0A3B7MF44_9CYAN</name>
<dbReference type="CDD" id="cd06782">
    <property type="entry name" value="cpPDZ_CPP-like"/>
    <property type="match status" value="1"/>
</dbReference>
<protein>
    <recommendedName>
        <fullName evidence="11">Carboxyl-terminal-processing protease</fullName>
        <ecNumber evidence="10">3.4.21.102</ecNumber>
    </recommendedName>
    <alternativeName>
        <fullName evidence="12">CtpA</fullName>
    </alternativeName>
</protein>
<accession>A0A3B7MF44</accession>
<dbReference type="GO" id="GO:0030288">
    <property type="term" value="C:outer membrane-bounded periplasmic space"/>
    <property type="evidence" value="ECO:0007669"/>
    <property type="project" value="TreeGrafter"/>
</dbReference>
<feature type="domain" description="PDZ" evidence="15">
    <location>
        <begin position="106"/>
        <end position="176"/>
    </location>
</feature>
<dbReference type="GO" id="GO:0031979">
    <property type="term" value="C:plasma membrane-derived thylakoid lumen"/>
    <property type="evidence" value="ECO:0007669"/>
    <property type="project" value="UniProtKB-SubCell"/>
</dbReference>
<evidence type="ECO:0000256" key="5">
    <source>
        <dbReference type="ARBA" id="ARBA00022801"/>
    </source>
</evidence>
<dbReference type="InterPro" id="IPR001478">
    <property type="entry name" value="PDZ"/>
</dbReference>
<organism evidence="16 17">
    <name type="scientific">Thermosynechococcus sichuanensis E542</name>
    <dbReference type="NCBI Taxonomy" id="2016101"/>
    <lineage>
        <taxon>Bacteria</taxon>
        <taxon>Bacillati</taxon>
        <taxon>Cyanobacteriota</taxon>
        <taxon>Cyanophyceae</taxon>
        <taxon>Acaryochloridales</taxon>
        <taxon>Thermosynechococcaceae</taxon>
        <taxon>Thermosynechococcus</taxon>
        <taxon>Thermosynechococcus sichuanensis</taxon>
    </lineage>
</organism>
<dbReference type="FunFam" id="3.30.750.44:FF:000002">
    <property type="entry name" value="carboxyl-terminal-processing peptidase 2, chloroplastic"/>
    <property type="match status" value="1"/>
</dbReference>
<dbReference type="PANTHER" id="PTHR32060:SF30">
    <property type="entry name" value="CARBOXY-TERMINAL PROCESSING PROTEASE CTPA"/>
    <property type="match status" value="1"/>
</dbReference>
<dbReference type="PROSITE" id="PS50106">
    <property type="entry name" value="PDZ"/>
    <property type="match status" value="1"/>
</dbReference>
<comment type="similarity">
    <text evidence="2 13">Belongs to the peptidase S41A family.</text>
</comment>
<dbReference type="GO" id="GO:0004252">
    <property type="term" value="F:serine-type endopeptidase activity"/>
    <property type="evidence" value="ECO:0007669"/>
    <property type="project" value="UniProtKB-EC"/>
</dbReference>
<evidence type="ECO:0000256" key="1">
    <source>
        <dbReference type="ARBA" id="ARBA00004518"/>
    </source>
</evidence>
<evidence type="ECO:0000313" key="16">
    <source>
        <dbReference type="EMBL" id="AXY68021.1"/>
    </source>
</evidence>
<dbReference type="CDD" id="cd07560">
    <property type="entry name" value="Peptidase_S41_CPP"/>
    <property type="match status" value="1"/>
</dbReference>
<evidence type="ECO:0000256" key="2">
    <source>
        <dbReference type="ARBA" id="ARBA00009179"/>
    </source>
</evidence>